<dbReference type="KEGG" id="vg:55013089"/>
<accession>A0A4D6DYS6</accession>
<proteinExistence type="predicted"/>
<reference evidence="2" key="1">
    <citation type="submission" date="2019-03" db="EMBL/GenBank/DDBJ databases">
        <authorList>
            <person name="Olsen N.S."/>
            <person name="Kot W."/>
            <person name="Hansen L.H."/>
        </authorList>
    </citation>
    <scope>NUCLEOTIDE SEQUENCE [LARGE SCALE GENOMIC DNA]</scope>
</reference>
<keyword evidence="2" id="KW-1185">Reference proteome</keyword>
<dbReference type="RefSeq" id="YP_009821605.1">
    <property type="nucleotide sequence ID" value="NC_048177.1"/>
</dbReference>
<evidence type="ECO:0000313" key="1">
    <source>
        <dbReference type="EMBL" id="QBZ71511.1"/>
    </source>
</evidence>
<evidence type="ECO:0000313" key="2">
    <source>
        <dbReference type="Proteomes" id="UP000297092"/>
    </source>
</evidence>
<dbReference type="GeneID" id="55013089"/>
<protein>
    <submittedName>
        <fullName evidence="1">Uncharacterized protein</fullName>
    </submittedName>
</protein>
<dbReference type="Proteomes" id="UP000297092">
    <property type="component" value="Segment"/>
</dbReference>
<name>A0A4D6DYS6_9CAUD</name>
<dbReference type="EMBL" id="MK629528">
    <property type="protein sequence ID" value="QBZ71511.1"/>
    <property type="molecule type" value="Genomic_DNA"/>
</dbReference>
<organism evidence="1 2">
    <name type="scientific">Escherichia phage Lidtsur</name>
    <dbReference type="NCBI Taxonomy" id="2562235"/>
    <lineage>
        <taxon>Viruses</taxon>
        <taxon>Duplodnaviria</taxon>
        <taxon>Heunggongvirae</taxon>
        <taxon>Uroviricota</taxon>
        <taxon>Caudoviricetes</taxon>
        <taxon>Autographivirales</taxon>
        <taxon>Autoscriptoviridae</taxon>
        <taxon>Stentvirinae</taxon>
        <taxon>Bonnellvirus</taxon>
        <taxon>Bonnellvirus lidtsur</taxon>
    </lineage>
</organism>
<sequence length="105" mass="10916">MPQLTEGSIMAKVTAYFSASQKDIIAVVGDGLAQGNMALCTSGTESGDTFDTKESAIAGLPTLFDDIKKLGAIGFLIHGGALNDDAAERMVADGYEEIGSIEIEE</sequence>